<feature type="repeat" description="Pumilio" evidence="3">
    <location>
        <begin position="678"/>
        <end position="716"/>
    </location>
</feature>
<keyword evidence="8" id="KW-1185">Reference proteome</keyword>
<dbReference type="EMBL" id="JBCLYO010000025">
    <property type="protein sequence ID" value="KAL0078487.1"/>
    <property type="molecule type" value="Genomic_DNA"/>
</dbReference>
<dbReference type="InterPro" id="IPR001313">
    <property type="entry name" value="Pumilio_RNA-bd_rpt"/>
</dbReference>
<feature type="domain" description="RRM" evidence="5">
    <location>
        <begin position="390"/>
        <end position="465"/>
    </location>
</feature>
<dbReference type="PANTHER" id="PTHR47093">
    <property type="entry name" value="PROTEIN JSN1-RELATED"/>
    <property type="match status" value="1"/>
</dbReference>
<dbReference type="SUPFAM" id="SSF54928">
    <property type="entry name" value="RNA-binding domain, RBD"/>
    <property type="match status" value="1"/>
</dbReference>
<feature type="domain" description="PUM-HD" evidence="6">
    <location>
        <begin position="618"/>
        <end position="966"/>
    </location>
</feature>
<dbReference type="Gene3D" id="1.25.10.10">
    <property type="entry name" value="Leucine-rich Repeat Variant"/>
    <property type="match status" value="1"/>
</dbReference>
<feature type="domain" description="RRM" evidence="5">
    <location>
        <begin position="479"/>
        <end position="554"/>
    </location>
</feature>
<dbReference type="InterPro" id="IPR012677">
    <property type="entry name" value="Nucleotide-bd_a/b_plait_sf"/>
</dbReference>
<feature type="compositionally biased region" description="Basic and acidic residues" evidence="4">
    <location>
        <begin position="1001"/>
        <end position="1011"/>
    </location>
</feature>
<dbReference type="Pfam" id="PF00806">
    <property type="entry name" value="PUF"/>
    <property type="match status" value="3"/>
</dbReference>
<dbReference type="InterPro" id="IPR052645">
    <property type="entry name" value="Pumilio_domain_protein"/>
</dbReference>
<dbReference type="SMART" id="SM00360">
    <property type="entry name" value="RRM"/>
    <property type="match status" value="2"/>
</dbReference>
<evidence type="ECO:0000259" key="5">
    <source>
        <dbReference type="PROSITE" id="PS50102"/>
    </source>
</evidence>
<dbReference type="PROSITE" id="PS50102">
    <property type="entry name" value="RRM"/>
    <property type="match status" value="2"/>
</dbReference>
<feature type="compositionally biased region" description="Polar residues" evidence="4">
    <location>
        <begin position="557"/>
        <end position="567"/>
    </location>
</feature>
<dbReference type="SMART" id="SM00025">
    <property type="entry name" value="Pumilio"/>
    <property type="match status" value="5"/>
</dbReference>
<feature type="compositionally biased region" description="Basic and acidic residues" evidence="4">
    <location>
        <begin position="968"/>
        <end position="991"/>
    </location>
</feature>
<dbReference type="InterPro" id="IPR016024">
    <property type="entry name" value="ARM-type_fold"/>
</dbReference>
<dbReference type="PANTHER" id="PTHR47093:SF1">
    <property type="entry name" value="PROTEIN JSN1-RELATED"/>
    <property type="match status" value="1"/>
</dbReference>
<dbReference type="InterPro" id="IPR033133">
    <property type="entry name" value="PUM-HD"/>
</dbReference>
<dbReference type="PROSITE" id="PS50303">
    <property type="entry name" value="PUM_HD"/>
    <property type="match status" value="1"/>
</dbReference>
<dbReference type="Proteomes" id="UP001448207">
    <property type="component" value="Unassembled WGS sequence"/>
</dbReference>
<feature type="compositionally biased region" description="Basic residues" evidence="4">
    <location>
        <begin position="602"/>
        <end position="623"/>
    </location>
</feature>
<evidence type="ECO:0000256" key="3">
    <source>
        <dbReference type="PROSITE-ProRule" id="PRU00317"/>
    </source>
</evidence>
<feature type="compositionally biased region" description="Basic and acidic residues" evidence="4">
    <location>
        <begin position="1031"/>
        <end position="1048"/>
    </location>
</feature>
<evidence type="ECO:0000313" key="8">
    <source>
        <dbReference type="Proteomes" id="UP001448207"/>
    </source>
</evidence>
<evidence type="ECO:0000259" key="6">
    <source>
        <dbReference type="PROSITE" id="PS50303"/>
    </source>
</evidence>
<dbReference type="SUPFAM" id="SSF48371">
    <property type="entry name" value="ARM repeat"/>
    <property type="match status" value="1"/>
</dbReference>
<dbReference type="Gene3D" id="3.30.70.330">
    <property type="match status" value="2"/>
</dbReference>
<accession>A0ABR3ANZ9</accession>
<evidence type="ECO:0000256" key="4">
    <source>
        <dbReference type="SAM" id="MobiDB-lite"/>
    </source>
</evidence>
<feature type="repeat" description="Pumilio" evidence="3">
    <location>
        <begin position="863"/>
        <end position="899"/>
    </location>
</feature>
<keyword evidence="2" id="KW-0694">RNA-binding</keyword>
<reference evidence="7 8" key="1">
    <citation type="submission" date="2024-04" db="EMBL/GenBank/DDBJ databases">
        <title>Symmetric and asymmetric DNA N6-adenine methylation regulates different biological responses in Mucorales.</title>
        <authorList>
            <consortium name="Lawrence Berkeley National Laboratory"/>
            <person name="Lax C."/>
            <person name="Mondo S.J."/>
            <person name="Osorio-Concepcion M."/>
            <person name="Muszewska A."/>
            <person name="Corrochano-Luque M."/>
            <person name="Gutierrez G."/>
            <person name="Riley R."/>
            <person name="Lipzen A."/>
            <person name="Guo J."/>
            <person name="Hundley H."/>
            <person name="Amirebrahimi M."/>
            <person name="Ng V."/>
            <person name="Lorenzo-Gutierrez D."/>
            <person name="Binder U."/>
            <person name="Yang J."/>
            <person name="Song Y."/>
            <person name="Canovas D."/>
            <person name="Navarro E."/>
            <person name="Freitag M."/>
            <person name="Gabaldon T."/>
            <person name="Grigoriev I.V."/>
            <person name="Corrochano L.M."/>
            <person name="Nicolas F.E."/>
            <person name="Garre V."/>
        </authorList>
    </citation>
    <scope>NUCLEOTIDE SEQUENCE [LARGE SCALE GENOMIC DNA]</scope>
    <source>
        <strain evidence="7 8">L51</strain>
    </source>
</reference>
<keyword evidence="1" id="KW-0677">Repeat</keyword>
<dbReference type="InterPro" id="IPR011989">
    <property type="entry name" value="ARM-like"/>
</dbReference>
<feature type="repeat" description="Pumilio" evidence="3">
    <location>
        <begin position="753"/>
        <end position="791"/>
    </location>
</feature>
<dbReference type="PROSITE" id="PS50302">
    <property type="entry name" value="PUM"/>
    <property type="match status" value="3"/>
</dbReference>
<feature type="compositionally biased region" description="Acidic residues" evidence="4">
    <location>
        <begin position="1012"/>
        <end position="1025"/>
    </location>
</feature>
<dbReference type="Pfam" id="PF00076">
    <property type="entry name" value="RRM_1"/>
    <property type="match status" value="2"/>
</dbReference>
<sequence length="1048" mass="115819">MSDTLGFLRSTHTKTNAPLPSSFHHSHNVSSLPQPSMPAMRRSRAGTMPSFANLPEESLIRPQAPLLLTPAVSNRHRSGSLNMPAMQLSFDNSPFSSPWTMSRGNTPDIGLGQHRMQPPPSPSTEQLLQNDHELSIARTLRSLGLDDETQASIETQENNRSLYHQQQQQQQQQTTSDFHISSRAIMSANRNRSYSVNAAARYQPEILPPIIDQSRIGGNSNINVNVNGNGNGNIGNIGNVGNLGGTNAQTKGFASSLEGFTRKQTRPRASSMGRMEAPRSNVSNLWSMQRTALTPLRDEDFSFDGSDINDELSEQNVPLSLGDTELLAKLFHGQPFADPILSEANELGLGRNHLAREQPSLQFSQSTPTFHERNLQASLSSSPLTQAPTRSLWVGNIDTSVTIDALNQIFTPFGPIESIRLLIEKECAFVNFHNIENAVQAKQNVLELMGGKIGNCIARIGYGKVDGAVPESNTLQPTRALWLGNIPSSTTSSTLQRIFSSFGVIESIRVLPHKNCGFINFEFVSNAAAAKDALLQNKLAPQGFVGVRVGFAKVPPSKSSQSETTGGQQQQQNQQQQPQQNQQQNQQPQQQQNQSNQQQNQHQHHQKHHQHHQHQHQHQHHHQRSSDGESDTSDGYFTSIPSVPELGSNRMFDGARLRDIRKKLDAATQGGKEVEAIALDCMDEIAELSSDYIGNTVVQRLFEKCAEDTKTSMLVRIAPHLASISVHKNGTWAAQKIIDTAKTPAQIRLISDQLKPYVPPLLLDQFGNYAVQCCLRLGEGDNQFIFDAIVEKLLHIAQGRFGARAIRGTLESQYATIEQQKYVASVFTQNAYALATNANGVLLLSWLIEASKIEKRMSMIASRFVPHLQMLCTHKLGSQMILKLINQNQDTDAQEMILTRLLTTPGLLTEIITDQTRGLAFIQKAIASTFIPAPQHQDLKTKVQQGLVSLNSPAHKKLLTELAELEEKEAAKEAETKDTDAEDADTKKSESDTESESDAESESKETKVQNKEEEEDGGDDDDDDLVVVVVEEEKDKVVEKTAEPKEEQ</sequence>
<evidence type="ECO:0008006" key="9">
    <source>
        <dbReference type="Google" id="ProtNLM"/>
    </source>
</evidence>
<protein>
    <recommendedName>
        <fullName evidence="9">PUM-HD domain-containing protein</fullName>
    </recommendedName>
</protein>
<feature type="region of interest" description="Disordered" evidence="4">
    <location>
        <begin position="555"/>
        <end position="649"/>
    </location>
</feature>
<dbReference type="InterPro" id="IPR000504">
    <property type="entry name" value="RRM_dom"/>
</dbReference>
<feature type="region of interest" description="Disordered" evidence="4">
    <location>
        <begin position="968"/>
        <end position="1048"/>
    </location>
</feature>
<gene>
    <name evidence="7" type="ORF">J3Q64DRAFT_1646080</name>
</gene>
<proteinExistence type="predicted"/>
<feature type="compositionally biased region" description="Low complexity" evidence="4">
    <location>
        <begin position="568"/>
        <end position="601"/>
    </location>
</feature>
<evidence type="ECO:0000256" key="1">
    <source>
        <dbReference type="ARBA" id="ARBA00022737"/>
    </source>
</evidence>
<organism evidence="7 8">
    <name type="scientific">Phycomyces blakesleeanus</name>
    <dbReference type="NCBI Taxonomy" id="4837"/>
    <lineage>
        <taxon>Eukaryota</taxon>
        <taxon>Fungi</taxon>
        <taxon>Fungi incertae sedis</taxon>
        <taxon>Mucoromycota</taxon>
        <taxon>Mucoromycotina</taxon>
        <taxon>Mucoromycetes</taxon>
        <taxon>Mucorales</taxon>
        <taxon>Phycomycetaceae</taxon>
        <taxon>Phycomyces</taxon>
    </lineage>
</organism>
<evidence type="ECO:0000256" key="2">
    <source>
        <dbReference type="PROSITE-ProRule" id="PRU00176"/>
    </source>
</evidence>
<dbReference type="InterPro" id="IPR035979">
    <property type="entry name" value="RBD_domain_sf"/>
</dbReference>
<feature type="region of interest" description="Disordered" evidence="4">
    <location>
        <begin position="1"/>
        <end position="43"/>
    </location>
</feature>
<name>A0ABR3ANZ9_PHYBL</name>
<feature type="region of interest" description="Disordered" evidence="4">
    <location>
        <begin position="159"/>
        <end position="178"/>
    </location>
</feature>
<comment type="caution">
    <text evidence="7">The sequence shown here is derived from an EMBL/GenBank/DDBJ whole genome shotgun (WGS) entry which is preliminary data.</text>
</comment>
<evidence type="ECO:0000313" key="7">
    <source>
        <dbReference type="EMBL" id="KAL0078487.1"/>
    </source>
</evidence>